<dbReference type="PROSITE" id="PS50011">
    <property type="entry name" value="PROTEIN_KINASE_DOM"/>
    <property type="match status" value="1"/>
</dbReference>
<keyword evidence="6" id="KW-0479">Metal-binding</keyword>
<evidence type="ECO:0000256" key="2">
    <source>
        <dbReference type="ARBA" id="ARBA00009196"/>
    </source>
</evidence>
<dbReference type="GO" id="GO:0046872">
    <property type="term" value="F:metal ion binding"/>
    <property type="evidence" value="ECO:0007669"/>
    <property type="project" value="UniProtKB-KW"/>
</dbReference>
<dbReference type="FunCoup" id="J9DGY8">
    <property type="interactions" value="263"/>
</dbReference>
<dbReference type="GO" id="GO:0005829">
    <property type="term" value="C:cytosol"/>
    <property type="evidence" value="ECO:0007669"/>
    <property type="project" value="EnsemblFungi"/>
</dbReference>
<keyword evidence="7" id="KW-0547">Nucleotide-binding</keyword>
<evidence type="ECO:0000256" key="1">
    <source>
        <dbReference type="ARBA" id="ARBA00001946"/>
    </source>
</evidence>
<comment type="similarity">
    <text evidence="2">Belongs to the protein kinase superfamily. RIO-type Ser/Thr kinase family.</text>
</comment>
<dbReference type="OrthoDB" id="10258631at2759"/>
<dbReference type="VEuPathDB" id="MicrosporidiaDB:EDEG_03644"/>
<sequence length="290" mass="34330">MKLNHDALWTITDIELRILTAVEVASKNHEIVPIELVKKISKLSINFDKYLISLCKSKFLRYEAVPYVGYRLTTSGYDCLAMNTLRKRGLKIMGNKIGIGKESDIFYGEYQGEKVILKYHRIGRTSFRTVKNKRDYHEDKKYASWLYLSRISAQKEVEFLSIFQEKINVPKVFDYNRHVIVMEYFEDFIPLYLAKNVDFDKVYCELMNNIEIMYNMGYVHGDFNEFNILINDQSDVKIIDFPQCVDLKNSKSQHYLIHDINCIKTFFEKKFKYTNDYVPDIPQIYLDGEL</sequence>
<evidence type="ECO:0000256" key="8">
    <source>
        <dbReference type="ARBA" id="ARBA00022777"/>
    </source>
</evidence>
<comment type="caution">
    <text evidence="14">The sequence shown here is derived from an EMBL/GenBank/DDBJ whole genome shotgun (WGS) entry which is preliminary data.</text>
</comment>
<name>J9DGY8_EDHAE</name>
<evidence type="ECO:0000256" key="12">
    <source>
        <dbReference type="ARBA" id="ARBA00048679"/>
    </source>
</evidence>
<dbReference type="Gene3D" id="1.10.10.10">
    <property type="entry name" value="Winged helix-like DNA-binding domain superfamily/Winged helix DNA-binding domain"/>
    <property type="match status" value="1"/>
</dbReference>
<dbReference type="InterPro" id="IPR030484">
    <property type="entry name" value="Rio2"/>
</dbReference>
<dbReference type="EMBL" id="AFBI03000106">
    <property type="protein sequence ID" value="EJW01870.1"/>
    <property type="molecule type" value="Genomic_DNA"/>
</dbReference>
<protein>
    <recommendedName>
        <fullName evidence="3">non-specific serine/threonine protein kinase</fullName>
        <ecNumber evidence="3">2.7.11.1</ecNumber>
    </recommendedName>
</protein>
<dbReference type="Gene3D" id="3.30.200.20">
    <property type="entry name" value="Phosphorylase Kinase, domain 1"/>
    <property type="match status" value="1"/>
</dbReference>
<dbReference type="Proteomes" id="UP000003163">
    <property type="component" value="Unassembled WGS sequence"/>
</dbReference>
<keyword evidence="15" id="KW-1185">Reference proteome</keyword>
<dbReference type="SUPFAM" id="SSF46785">
    <property type="entry name" value="Winged helix' DNA-binding domain"/>
    <property type="match status" value="1"/>
</dbReference>
<keyword evidence="9" id="KW-0067">ATP-binding</keyword>
<dbReference type="PANTHER" id="PTHR45852">
    <property type="entry name" value="SER/THR-PROTEIN KINASE RIO2"/>
    <property type="match status" value="1"/>
</dbReference>
<keyword evidence="4" id="KW-0723">Serine/threonine-protein kinase</keyword>
<dbReference type="InterPro" id="IPR018934">
    <property type="entry name" value="RIO_dom"/>
</dbReference>
<comment type="catalytic activity">
    <reaction evidence="12">
        <text>L-seryl-[protein] + ATP = O-phospho-L-seryl-[protein] + ADP + H(+)</text>
        <dbReference type="Rhea" id="RHEA:17989"/>
        <dbReference type="Rhea" id="RHEA-COMP:9863"/>
        <dbReference type="Rhea" id="RHEA-COMP:11604"/>
        <dbReference type="ChEBI" id="CHEBI:15378"/>
        <dbReference type="ChEBI" id="CHEBI:29999"/>
        <dbReference type="ChEBI" id="CHEBI:30616"/>
        <dbReference type="ChEBI" id="CHEBI:83421"/>
        <dbReference type="ChEBI" id="CHEBI:456216"/>
        <dbReference type="EC" id="2.7.11.1"/>
    </reaction>
</comment>
<organism evidence="14 15">
    <name type="scientific">Edhazardia aedis (strain USNM 41457)</name>
    <name type="common">Microsporidian parasite</name>
    <dbReference type="NCBI Taxonomy" id="1003232"/>
    <lineage>
        <taxon>Eukaryota</taxon>
        <taxon>Fungi</taxon>
        <taxon>Fungi incertae sedis</taxon>
        <taxon>Microsporidia</taxon>
        <taxon>Edhazardia</taxon>
    </lineage>
</organism>
<dbReference type="InterPro" id="IPR036390">
    <property type="entry name" value="WH_DNA-bd_sf"/>
</dbReference>
<dbReference type="HOGENOM" id="CLU_018693_1_0_1"/>
<evidence type="ECO:0000256" key="3">
    <source>
        <dbReference type="ARBA" id="ARBA00012513"/>
    </source>
</evidence>
<dbReference type="SMART" id="SM00090">
    <property type="entry name" value="RIO"/>
    <property type="match status" value="1"/>
</dbReference>
<reference evidence="14 15" key="1">
    <citation type="submission" date="2011-08" db="EMBL/GenBank/DDBJ databases">
        <authorList>
            <person name="Liu Z.J."/>
            <person name="Shi F.L."/>
            <person name="Lu J.Q."/>
            <person name="Li M."/>
            <person name="Wang Z.L."/>
        </authorList>
    </citation>
    <scope>NUCLEOTIDE SEQUENCE [LARGE SCALE GENOMIC DNA]</scope>
    <source>
        <strain evidence="14 15">USNM 41457</strain>
    </source>
</reference>
<dbReference type="InterPro" id="IPR000687">
    <property type="entry name" value="RIO_kinase"/>
</dbReference>
<evidence type="ECO:0000256" key="9">
    <source>
        <dbReference type="ARBA" id="ARBA00022840"/>
    </source>
</evidence>
<feature type="domain" description="Protein kinase" evidence="13">
    <location>
        <begin position="91"/>
        <end position="290"/>
    </location>
</feature>
<dbReference type="PANTHER" id="PTHR45852:SF1">
    <property type="entry name" value="SERINE_THREONINE-PROTEIN KINASE RIO2"/>
    <property type="match status" value="1"/>
</dbReference>
<dbReference type="STRING" id="1003232.J9DGY8"/>
<keyword evidence="10" id="KW-0460">Magnesium</keyword>
<evidence type="ECO:0000256" key="6">
    <source>
        <dbReference type="ARBA" id="ARBA00022723"/>
    </source>
</evidence>
<dbReference type="AlphaFoldDB" id="J9DGY8"/>
<comment type="cofactor">
    <cofactor evidence="1">
        <name>Mg(2+)</name>
        <dbReference type="ChEBI" id="CHEBI:18420"/>
    </cofactor>
</comment>
<evidence type="ECO:0000259" key="13">
    <source>
        <dbReference type="PROSITE" id="PS50011"/>
    </source>
</evidence>
<dbReference type="GO" id="GO:0030688">
    <property type="term" value="C:preribosome, small subunit precursor"/>
    <property type="evidence" value="ECO:0007669"/>
    <property type="project" value="TreeGrafter"/>
</dbReference>
<proteinExistence type="inferred from homology"/>
<evidence type="ECO:0000313" key="14">
    <source>
        <dbReference type="EMBL" id="EJW01870.1"/>
    </source>
</evidence>
<dbReference type="GO" id="GO:0004674">
    <property type="term" value="F:protein serine/threonine kinase activity"/>
    <property type="evidence" value="ECO:0007669"/>
    <property type="project" value="UniProtKB-KW"/>
</dbReference>
<evidence type="ECO:0000313" key="15">
    <source>
        <dbReference type="Proteomes" id="UP000003163"/>
    </source>
</evidence>
<evidence type="ECO:0000256" key="5">
    <source>
        <dbReference type="ARBA" id="ARBA00022679"/>
    </source>
</evidence>
<dbReference type="Gene3D" id="1.10.510.10">
    <property type="entry name" value="Transferase(Phosphotransferase) domain 1"/>
    <property type="match status" value="1"/>
</dbReference>
<dbReference type="CDD" id="cd05144">
    <property type="entry name" value="RIO2_C"/>
    <property type="match status" value="1"/>
</dbReference>
<evidence type="ECO:0000256" key="4">
    <source>
        <dbReference type="ARBA" id="ARBA00022527"/>
    </source>
</evidence>
<keyword evidence="5" id="KW-0808">Transferase</keyword>
<dbReference type="SUPFAM" id="SSF56112">
    <property type="entry name" value="Protein kinase-like (PK-like)"/>
    <property type="match status" value="1"/>
</dbReference>
<keyword evidence="8 14" id="KW-0418">Kinase</keyword>
<dbReference type="FunFam" id="3.30.200.20:FF:000052">
    <property type="entry name" value="Serine/threonine-protein kinase RIO2"/>
    <property type="match status" value="1"/>
</dbReference>
<dbReference type="GO" id="GO:0000462">
    <property type="term" value="P:maturation of SSU-rRNA from tricistronic rRNA transcript (SSU-rRNA, 5.8S rRNA, LSU-rRNA)"/>
    <property type="evidence" value="ECO:0007669"/>
    <property type="project" value="EnsemblFungi"/>
</dbReference>
<dbReference type="GO" id="GO:0005524">
    <property type="term" value="F:ATP binding"/>
    <property type="evidence" value="ECO:0007669"/>
    <property type="project" value="UniProtKB-KW"/>
</dbReference>
<dbReference type="InterPro" id="IPR011009">
    <property type="entry name" value="Kinase-like_dom_sf"/>
</dbReference>
<dbReference type="EC" id="2.7.11.1" evidence="3"/>
<dbReference type="OMA" id="GYTNFRE"/>
<dbReference type="GO" id="GO:0046830">
    <property type="term" value="P:positive regulation of RNA import into nucleus"/>
    <property type="evidence" value="ECO:0007669"/>
    <property type="project" value="EnsemblFungi"/>
</dbReference>
<dbReference type="InParanoid" id="J9DGY8"/>
<dbReference type="InterPro" id="IPR036388">
    <property type="entry name" value="WH-like_DNA-bd_sf"/>
</dbReference>
<evidence type="ECO:0000256" key="7">
    <source>
        <dbReference type="ARBA" id="ARBA00022741"/>
    </source>
</evidence>
<dbReference type="InterPro" id="IPR015285">
    <property type="entry name" value="RIO2_wHTH_N"/>
</dbReference>
<dbReference type="GO" id="GO:0005634">
    <property type="term" value="C:nucleus"/>
    <property type="evidence" value="ECO:0007669"/>
    <property type="project" value="EnsemblFungi"/>
</dbReference>
<accession>J9DGY8</accession>
<dbReference type="Pfam" id="PF01163">
    <property type="entry name" value="RIO1"/>
    <property type="match status" value="1"/>
</dbReference>
<gene>
    <name evidence="14" type="ORF">EDEG_03644</name>
</gene>
<evidence type="ECO:0000256" key="11">
    <source>
        <dbReference type="ARBA" id="ARBA00047899"/>
    </source>
</evidence>
<dbReference type="PROSITE" id="PS01245">
    <property type="entry name" value="RIO1"/>
    <property type="match status" value="1"/>
</dbReference>
<comment type="catalytic activity">
    <reaction evidence="11">
        <text>L-threonyl-[protein] + ATP = O-phospho-L-threonyl-[protein] + ADP + H(+)</text>
        <dbReference type="Rhea" id="RHEA:46608"/>
        <dbReference type="Rhea" id="RHEA-COMP:11060"/>
        <dbReference type="Rhea" id="RHEA-COMP:11605"/>
        <dbReference type="ChEBI" id="CHEBI:15378"/>
        <dbReference type="ChEBI" id="CHEBI:30013"/>
        <dbReference type="ChEBI" id="CHEBI:30616"/>
        <dbReference type="ChEBI" id="CHEBI:61977"/>
        <dbReference type="ChEBI" id="CHEBI:456216"/>
        <dbReference type="EC" id="2.7.11.1"/>
    </reaction>
</comment>
<reference evidence="15" key="2">
    <citation type="submission" date="2015-07" db="EMBL/GenBank/DDBJ databases">
        <title>Contrasting host-pathogen interactions and genome evolution in two generalist and specialist microsporidian pathogens of mosquitoes.</title>
        <authorList>
            <consortium name="The Broad Institute Genomics Platform"/>
            <consortium name="The Broad Institute Genome Sequencing Center for Infectious Disease"/>
            <person name="Cuomo C.A."/>
            <person name="Sanscrainte N.D."/>
            <person name="Goldberg J.M."/>
            <person name="Heiman D."/>
            <person name="Young S."/>
            <person name="Zeng Q."/>
            <person name="Becnel J.J."/>
            <person name="Birren B.W."/>
        </authorList>
    </citation>
    <scope>NUCLEOTIDE SEQUENCE [LARGE SCALE GENOMIC DNA]</scope>
    <source>
        <strain evidence="15">USNM 41457</strain>
    </source>
</reference>
<dbReference type="InterPro" id="IPR000719">
    <property type="entry name" value="Prot_kinase_dom"/>
</dbReference>
<dbReference type="Pfam" id="PF09202">
    <property type="entry name" value="Rio2_N"/>
    <property type="match status" value="1"/>
</dbReference>
<evidence type="ECO:0000256" key="10">
    <source>
        <dbReference type="ARBA" id="ARBA00022842"/>
    </source>
</evidence>
<dbReference type="InterPro" id="IPR018935">
    <property type="entry name" value="RIO_kinase_CS"/>
</dbReference>